<dbReference type="AlphaFoldDB" id="A0A7I8KD73"/>
<gene>
    <name evidence="4" type="ORF">SI8410_05006296</name>
</gene>
<evidence type="ECO:0000256" key="1">
    <source>
        <dbReference type="ARBA" id="ARBA00004123"/>
    </source>
</evidence>
<dbReference type="InterPro" id="IPR051992">
    <property type="entry name" value="OxStress_Response_Reg"/>
</dbReference>
<feature type="compositionally biased region" description="Polar residues" evidence="3">
    <location>
        <begin position="166"/>
        <end position="185"/>
    </location>
</feature>
<keyword evidence="2" id="KW-0539">Nucleus</keyword>
<proteinExistence type="predicted"/>
<evidence type="ECO:0000256" key="3">
    <source>
        <dbReference type="SAM" id="MobiDB-lite"/>
    </source>
</evidence>
<feature type="region of interest" description="Disordered" evidence="3">
    <location>
        <begin position="1"/>
        <end position="32"/>
    </location>
</feature>
<dbReference type="OrthoDB" id="691484at2759"/>
<feature type="compositionally biased region" description="Pro residues" evidence="3">
    <location>
        <begin position="191"/>
        <end position="218"/>
    </location>
</feature>
<feature type="compositionally biased region" description="Acidic residues" evidence="3">
    <location>
        <begin position="77"/>
        <end position="87"/>
    </location>
</feature>
<dbReference type="Proteomes" id="UP000663760">
    <property type="component" value="Chromosome 5"/>
</dbReference>
<sequence>MPIALERGGSGRSDGEGIIRRSGCGAGGDSPAGRSAVMALRIGLVMPATGMEKEEEANSCSSSIGRNSDCSGGSAGLDEEESGEAEVESAPQGPLDTTEALEEALPMRRGMSKFYAGKSRSFTSLAEVSSSSSTKDLAKPQNAYTRKRKNLLAFSINWDRHHNSAPLASTRGSTPKRPANSSRSGGDTEVPAPPPLRPPPHPNAEPRLPPRGGSPPPRCHFSVRSLSLTDLQSAADPSIIPTGKHMGFD</sequence>
<reference evidence="4" key="1">
    <citation type="submission" date="2020-02" db="EMBL/GenBank/DDBJ databases">
        <authorList>
            <person name="Scholz U."/>
            <person name="Mascher M."/>
            <person name="Fiebig A."/>
        </authorList>
    </citation>
    <scope>NUCLEOTIDE SEQUENCE</scope>
</reference>
<dbReference type="PANTHER" id="PTHR33172">
    <property type="entry name" value="OS08G0516900 PROTEIN"/>
    <property type="match status" value="1"/>
</dbReference>
<dbReference type="EMBL" id="LR746268">
    <property type="protein sequence ID" value="CAA7395633.1"/>
    <property type="molecule type" value="Genomic_DNA"/>
</dbReference>
<dbReference type="GO" id="GO:0005634">
    <property type="term" value="C:nucleus"/>
    <property type="evidence" value="ECO:0007669"/>
    <property type="project" value="UniProtKB-SubCell"/>
</dbReference>
<keyword evidence="5" id="KW-1185">Reference proteome</keyword>
<feature type="region of interest" description="Disordered" evidence="3">
    <location>
        <begin position="50"/>
        <end position="98"/>
    </location>
</feature>
<evidence type="ECO:0000313" key="5">
    <source>
        <dbReference type="Proteomes" id="UP000663760"/>
    </source>
</evidence>
<feature type="region of interest" description="Disordered" evidence="3">
    <location>
        <begin position="115"/>
        <end position="249"/>
    </location>
</feature>
<protein>
    <submittedName>
        <fullName evidence="4">Uncharacterized protein</fullName>
    </submittedName>
</protein>
<name>A0A7I8KD73_SPIIN</name>
<evidence type="ECO:0000313" key="4">
    <source>
        <dbReference type="EMBL" id="CAA7395633.1"/>
    </source>
</evidence>
<organism evidence="4 5">
    <name type="scientific">Spirodela intermedia</name>
    <name type="common">Intermediate duckweed</name>
    <dbReference type="NCBI Taxonomy" id="51605"/>
    <lineage>
        <taxon>Eukaryota</taxon>
        <taxon>Viridiplantae</taxon>
        <taxon>Streptophyta</taxon>
        <taxon>Embryophyta</taxon>
        <taxon>Tracheophyta</taxon>
        <taxon>Spermatophyta</taxon>
        <taxon>Magnoliopsida</taxon>
        <taxon>Liliopsida</taxon>
        <taxon>Araceae</taxon>
        <taxon>Lemnoideae</taxon>
        <taxon>Spirodela</taxon>
    </lineage>
</organism>
<evidence type="ECO:0000256" key="2">
    <source>
        <dbReference type="ARBA" id="ARBA00023242"/>
    </source>
</evidence>
<comment type="subcellular location">
    <subcellularLocation>
        <location evidence="1">Nucleus</location>
    </subcellularLocation>
</comment>
<accession>A0A7I8KD73</accession>
<dbReference type="GO" id="GO:0006950">
    <property type="term" value="P:response to stress"/>
    <property type="evidence" value="ECO:0007669"/>
    <property type="project" value="UniProtKB-ARBA"/>
</dbReference>
<dbReference type="PANTHER" id="PTHR33172:SF96">
    <property type="entry name" value="PROTEIN OXIDATIVE STRESS 3 LIKE 3"/>
    <property type="match status" value="1"/>
</dbReference>
<feature type="compositionally biased region" description="Polar residues" evidence="3">
    <location>
        <begin position="58"/>
        <end position="70"/>
    </location>
</feature>